<feature type="binding site" evidence="8">
    <location>
        <position position="72"/>
    </location>
    <ligand>
        <name>Zn(2+)</name>
        <dbReference type="ChEBI" id="CHEBI:29105"/>
    </ligand>
</feature>
<sequence length="752" mass="83537">MEGSIPDKSTLETLCRLCGAEEMNRMLHLSDTYSIGISVTSSICHLLDSISALLKVQEECEESMPKHICVSCFNTAVDIQAFVDSAINFQKTTTSHLFPNAKLKELSDFPLDMPSQHFCQDNDILKCGSANEIPKNIDRDQDSCETAPFCNERIVKEGEWKSENNINSLQENTRSPSVRDDSPNNDMGYSILTKLINDCGLNQNCSATTVIEIPNKNLITSEQDISKCNKTVLHGDDKPQACLQKKSQKQSEHVSPNCASVNDTNISSRTNNAVKSYKDTEVCEVQEVEIKSKVSKTCPTCGKVFLRQSQLKGHLASHSLARPFECNICFLKFKYKRNLVEHSSIHNDVPTFMCSICGLTFKQRSNLLKHERIHQNVTKLNFHCNLCKRSYSQSSHLKTHMRSVHGDCNGFACSQCSAVLQSKSSLSRHSSTVHASSSKYSCPHCNKGFNNSQNYKGHIRSHTGDRPYCCTICSKTFTTSKAVSRHRLIHQGTKSHRCSQCGKAFLELCDLKRHVKRHLLKRMKYARKESNGRNQENVNIAVSGMNALNLMVLPESFLFTESQQILNQAGGPADEIILPQKLEPIKNVTVEQVAETSISQDSESRIEESAVSVSKETHHLLHNEGENSLTPPSLMPSMQALSTPEVRSVPAIESNDGIHPPEPVDEMPVTSIHPDTVLHSTGMDVPDSSNAHNVNSPNCSIVECESTSSNATMVVLSSVGATPEYMSVADHTDVIDDTRHQQSERVLSHSTW</sequence>
<dbReference type="InterPro" id="IPR050331">
    <property type="entry name" value="Zinc_finger"/>
</dbReference>
<evidence type="ECO:0000256" key="7">
    <source>
        <dbReference type="PROSITE-ProRule" id="PRU00042"/>
    </source>
</evidence>
<keyword evidence="13" id="KW-1185">Reference proteome</keyword>
<dbReference type="GO" id="GO:0005634">
    <property type="term" value="C:nucleus"/>
    <property type="evidence" value="ECO:0007669"/>
    <property type="project" value="UniProtKB-SubCell"/>
</dbReference>
<dbReference type="Pfam" id="PF13912">
    <property type="entry name" value="zf-C2H2_6"/>
    <property type="match status" value="1"/>
</dbReference>
<dbReference type="FunFam" id="3.30.160.60:FF:000688">
    <property type="entry name" value="zinc finger protein 197 isoform X1"/>
    <property type="match status" value="1"/>
</dbReference>
<feature type="region of interest" description="Disordered" evidence="9">
    <location>
        <begin position="655"/>
        <end position="694"/>
    </location>
</feature>
<accession>A0AAN8WRZ8</accession>
<keyword evidence="2 8" id="KW-0479">Metal-binding</keyword>
<dbReference type="AlphaFoldDB" id="A0AAN8WRZ8"/>
<dbReference type="PANTHER" id="PTHR16515">
    <property type="entry name" value="PR DOMAIN ZINC FINGER PROTEIN"/>
    <property type="match status" value="1"/>
</dbReference>
<name>A0AAN8WRZ8_HALRR</name>
<evidence type="ECO:0000256" key="8">
    <source>
        <dbReference type="PROSITE-ProRule" id="PRU01263"/>
    </source>
</evidence>
<dbReference type="Pfam" id="PF12171">
    <property type="entry name" value="zf-C2H2_jaz"/>
    <property type="match status" value="1"/>
</dbReference>
<protein>
    <submittedName>
        <fullName evidence="12">Uncharacterized protein</fullName>
    </submittedName>
</protein>
<dbReference type="PROSITE" id="PS51915">
    <property type="entry name" value="ZAD"/>
    <property type="match status" value="1"/>
</dbReference>
<evidence type="ECO:0000313" key="12">
    <source>
        <dbReference type="EMBL" id="KAK7065224.1"/>
    </source>
</evidence>
<evidence type="ECO:0000256" key="1">
    <source>
        <dbReference type="ARBA" id="ARBA00004123"/>
    </source>
</evidence>
<reference evidence="12 13" key="1">
    <citation type="submission" date="2023-11" db="EMBL/GenBank/DDBJ databases">
        <title>Halocaridina rubra genome assembly.</title>
        <authorList>
            <person name="Smith C."/>
        </authorList>
    </citation>
    <scope>NUCLEOTIDE SEQUENCE [LARGE SCALE GENOMIC DNA]</scope>
    <source>
        <strain evidence="12">EP-1</strain>
        <tissue evidence="12">Whole</tissue>
    </source>
</reference>
<dbReference type="SMART" id="SM00355">
    <property type="entry name" value="ZnF_C2H2"/>
    <property type="match status" value="8"/>
</dbReference>
<feature type="domain" description="C2H2-type" evidence="10">
    <location>
        <begin position="468"/>
        <end position="495"/>
    </location>
</feature>
<dbReference type="GO" id="GO:0010468">
    <property type="term" value="P:regulation of gene expression"/>
    <property type="evidence" value="ECO:0007669"/>
    <property type="project" value="TreeGrafter"/>
</dbReference>
<evidence type="ECO:0000256" key="6">
    <source>
        <dbReference type="ARBA" id="ARBA00023242"/>
    </source>
</evidence>
<dbReference type="SUPFAM" id="SSF57667">
    <property type="entry name" value="beta-beta-alpha zinc fingers"/>
    <property type="match status" value="5"/>
</dbReference>
<keyword evidence="3" id="KW-0677">Repeat</keyword>
<evidence type="ECO:0000256" key="3">
    <source>
        <dbReference type="ARBA" id="ARBA00022737"/>
    </source>
</evidence>
<keyword evidence="5 8" id="KW-0862">Zinc</keyword>
<dbReference type="GO" id="GO:0008270">
    <property type="term" value="F:zinc ion binding"/>
    <property type="evidence" value="ECO:0007669"/>
    <property type="project" value="UniProtKB-UniRule"/>
</dbReference>
<comment type="caution">
    <text evidence="12">The sequence shown here is derived from an EMBL/GenBank/DDBJ whole genome shotgun (WGS) entry which is preliminary data.</text>
</comment>
<dbReference type="InterPro" id="IPR036236">
    <property type="entry name" value="Znf_C2H2_sf"/>
</dbReference>
<feature type="domain" description="C2H2-type" evidence="10">
    <location>
        <begin position="296"/>
        <end position="323"/>
    </location>
</feature>
<feature type="domain" description="C2H2-type" evidence="10">
    <location>
        <begin position="440"/>
        <end position="467"/>
    </location>
</feature>
<keyword evidence="4 7" id="KW-0863">Zinc-finger</keyword>
<feature type="region of interest" description="Disordered" evidence="9">
    <location>
        <begin position="162"/>
        <end position="184"/>
    </location>
</feature>
<feature type="domain" description="C2H2-type" evidence="10">
    <location>
        <begin position="352"/>
        <end position="379"/>
    </location>
</feature>
<feature type="domain" description="C2H2-type" evidence="10">
    <location>
        <begin position="411"/>
        <end position="439"/>
    </location>
</feature>
<dbReference type="Gene3D" id="3.30.160.60">
    <property type="entry name" value="Classic Zinc Finger"/>
    <property type="match status" value="6"/>
</dbReference>
<feature type="binding site" evidence="8">
    <location>
        <position position="69"/>
    </location>
    <ligand>
        <name>Zn(2+)</name>
        <dbReference type="ChEBI" id="CHEBI:29105"/>
    </ligand>
</feature>
<feature type="domain" description="ZAD" evidence="11">
    <location>
        <begin position="13"/>
        <end position="96"/>
    </location>
</feature>
<gene>
    <name evidence="12" type="ORF">SK128_004394</name>
</gene>
<dbReference type="PROSITE" id="PS50157">
    <property type="entry name" value="ZINC_FINGER_C2H2_2"/>
    <property type="match status" value="8"/>
</dbReference>
<dbReference type="PANTHER" id="PTHR16515:SF49">
    <property type="entry name" value="GASTRULA ZINC FINGER PROTEIN XLCGF49.1-LIKE-RELATED"/>
    <property type="match status" value="1"/>
</dbReference>
<feature type="domain" description="C2H2-type" evidence="10">
    <location>
        <begin position="324"/>
        <end position="351"/>
    </location>
</feature>
<comment type="subcellular location">
    <subcellularLocation>
        <location evidence="1">Nucleus</location>
    </subcellularLocation>
</comment>
<evidence type="ECO:0000313" key="13">
    <source>
        <dbReference type="Proteomes" id="UP001381693"/>
    </source>
</evidence>
<dbReference type="InterPro" id="IPR022755">
    <property type="entry name" value="Znf_C2H2_jaz"/>
</dbReference>
<dbReference type="Proteomes" id="UP001381693">
    <property type="component" value="Unassembled WGS sequence"/>
</dbReference>
<dbReference type="PROSITE" id="PS00028">
    <property type="entry name" value="ZINC_FINGER_C2H2_1"/>
    <property type="match status" value="7"/>
</dbReference>
<feature type="domain" description="C2H2-type" evidence="10">
    <location>
        <begin position="496"/>
        <end position="523"/>
    </location>
</feature>
<dbReference type="Pfam" id="PF00096">
    <property type="entry name" value="zf-C2H2"/>
    <property type="match status" value="3"/>
</dbReference>
<dbReference type="EMBL" id="JAXCGZ010020844">
    <property type="protein sequence ID" value="KAK7065224.1"/>
    <property type="molecule type" value="Genomic_DNA"/>
</dbReference>
<feature type="domain" description="C2H2-type" evidence="10">
    <location>
        <begin position="382"/>
        <end position="405"/>
    </location>
</feature>
<feature type="binding site" evidence="8">
    <location>
        <position position="18"/>
    </location>
    <ligand>
        <name>Zn(2+)</name>
        <dbReference type="ChEBI" id="CHEBI:29105"/>
    </ligand>
</feature>
<dbReference type="InterPro" id="IPR012934">
    <property type="entry name" value="Znf_AD"/>
</dbReference>
<keyword evidence="6" id="KW-0539">Nucleus</keyword>
<dbReference type="InterPro" id="IPR013087">
    <property type="entry name" value="Znf_C2H2_type"/>
</dbReference>
<evidence type="ECO:0000256" key="2">
    <source>
        <dbReference type="ARBA" id="ARBA00022723"/>
    </source>
</evidence>
<evidence type="ECO:0000256" key="4">
    <source>
        <dbReference type="ARBA" id="ARBA00022771"/>
    </source>
</evidence>
<organism evidence="12 13">
    <name type="scientific">Halocaridina rubra</name>
    <name type="common">Hawaiian red shrimp</name>
    <dbReference type="NCBI Taxonomy" id="373956"/>
    <lineage>
        <taxon>Eukaryota</taxon>
        <taxon>Metazoa</taxon>
        <taxon>Ecdysozoa</taxon>
        <taxon>Arthropoda</taxon>
        <taxon>Crustacea</taxon>
        <taxon>Multicrustacea</taxon>
        <taxon>Malacostraca</taxon>
        <taxon>Eumalacostraca</taxon>
        <taxon>Eucarida</taxon>
        <taxon>Decapoda</taxon>
        <taxon>Pleocyemata</taxon>
        <taxon>Caridea</taxon>
        <taxon>Atyoidea</taxon>
        <taxon>Atyidae</taxon>
        <taxon>Halocaridina</taxon>
    </lineage>
</organism>
<evidence type="ECO:0000259" key="11">
    <source>
        <dbReference type="PROSITE" id="PS51915"/>
    </source>
</evidence>
<proteinExistence type="predicted"/>
<feature type="compositionally biased region" description="Polar residues" evidence="9">
    <location>
        <begin position="163"/>
        <end position="176"/>
    </location>
</feature>
<feature type="binding site" evidence="8">
    <location>
        <position position="15"/>
    </location>
    <ligand>
        <name>Zn(2+)</name>
        <dbReference type="ChEBI" id="CHEBI:29105"/>
    </ligand>
</feature>
<dbReference type="SUPFAM" id="SSF57716">
    <property type="entry name" value="Glucocorticoid receptor-like (DNA-binding domain)"/>
    <property type="match status" value="1"/>
</dbReference>
<evidence type="ECO:0000256" key="9">
    <source>
        <dbReference type="SAM" id="MobiDB-lite"/>
    </source>
</evidence>
<evidence type="ECO:0000259" key="10">
    <source>
        <dbReference type="PROSITE" id="PS50157"/>
    </source>
</evidence>
<evidence type="ECO:0000256" key="5">
    <source>
        <dbReference type="ARBA" id="ARBA00022833"/>
    </source>
</evidence>